<dbReference type="Proteomes" id="UP000323506">
    <property type="component" value="Chromosome D11"/>
</dbReference>
<name>A0A5D2AU81_GOSDA</name>
<dbReference type="EMBL" id="CM017711">
    <property type="protein sequence ID" value="TYG47106.1"/>
    <property type="molecule type" value="Genomic_DNA"/>
</dbReference>
<evidence type="ECO:0000313" key="1">
    <source>
        <dbReference type="EMBL" id="TYG47106.1"/>
    </source>
</evidence>
<proteinExistence type="predicted"/>
<dbReference type="AlphaFoldDB" id="A0A5D2AU81"/>
<keyword evidence="2" id="KW-1185">Reference proteome</keyword>
<organism evidence="1 2">
    <name type="scientific">Gossypium darwinii</name>
    <name type="common">Darwin's cotton</name>
    <name type="synonym">Gossypium barbadense var. darwinii</name>
    <dbReference type="NCBI Taxonomy" id="34276"/>
    <lineage>
        <taxon>Eukaryota</taxon>
        <taxon>Viridiplantae</taxon>
        <taxon>Streptophyta</taxon>
        <taxon>Embryophyta</taxon>
        <taxon>Tracheophyta</taxon>
        <taxon>Spermatophyta</taxon>
        <taxon>Magnoliopsida</taxon>
        <taxon>eudicotyledons</taxon>
        <taxon>Gunneridae</taxon>
        <taxon>Pentapetalae</taxon>
        <taxon>rosids</taxon>
        <taxon>malvids</taxon>
        <taxon>Malvales</taxon>
        <taxon>Malvaceae</taxon>
        <taxon>Malvoideae</taxon>
        <taxon>Gossypium</taxon>
    </lineage>
</organism>
<protein>
    <submittedName>
        <fullName evidence="1">Uncharacterized protein</fullName>
    </submittedName>
</protein>
<evidence type="ECO:0000313" key="2">
    <source>
        <dbReference type="Proteomes" id="UP000323506"/>
    </source>
</evidence>
<sequence>MRLYTQFLFIYLKFPKSSCGKCKCGIGRRWTKANAGNSFRWMLDEGRYWGLLRLQQFGLNCRV</sequence>
<reference evidence="1 2" key="1">
    <citation type="submission" date="2019-06" db="EMBL/GenBank/DDBJ databases">
        <title>WGS assembly of Gossypium darwinii.</title>
        <authorList>
            <person name="Chen Z.J."/>
            <person name="Sreedasyam A."/>
            <person name="Ando A."/>
            <person name="Song Q."/>
            <person name="De L."/>
            <person name="Hulse-Kemp A."/>
            <person name="Ding M."/>
            <person name="Ye W."/>
            <person name="Kirkbride R."/>
            <person name="Jenkins J."/>
            <person name="Plott C."/>
            <person name="Lovell J."/>
            <person name="Lin Y.-M."/>
            <person name="Vaughn R."/>
            <person name="Liu B."/>
            <person name="Li W."/>
            <person name="Simpson S."/>
            <person name="Scheffler B."/>
            <person name="Saski C."/>
            <person name="Grover C."/>
            <person name="Hu G."/>
            <person name="Conover J."/>
            <person name="Carlson J."/>
            <person name="Shu S."/>
            <person name="Boston L."/>
            <person name="Williams M."/>
            <person name="Peterson D."/>
            <person name="Mcgee K."/>
            <person name="Jones D."/>
            <person name="Wendel J."/>
            <person name="Stelly D."/>
            <person name="Grimwood J."/>
            <person name="Schmutz J."/>
        </authorList>
    </citation>
    <scope>NUCLEOTIDE SEQUENCE [LARGE SCALE GENOMIC DNA]</scope>
    <source>
        <strain evidence="1">1808015.09</strain>
    </source>
</reference>
<gene>
    <name evidence="1" type="ORF">ES288_D11G311300v1</name>
</gene>
<accession>A0A5D2AU81</accession>